<dbReference type="Proteomes" id="UP001064489">
    <property type="component" value="Chromosome 11"/>
</dbReference>
<dbReference type="AlphaFoldDB" id="A0AAD5NFW2"/>
<evidence type="ECO:0000256" key="2">
    <source>
        <dbReference type="PROSITE-ProRule" id="PRU00708"/>
    </source>
</evidence>
<dbReference type="PANTHER" id="PTHR47926">
    <property type="entry name" value="PENTATRICOPEPTIDE REPEAT-CONTAINING PROTEIN"/>
    <property type="match status" value="1"/>
</dbReference>
<name>A0AAD5NFW2_ACENE</name>
<dbReference type="Pfam" id="PF01535">
    <property type="entry name" value="PPR"/>
    <property type="match status" value="2"/>
</dbReference>
<evidence type="ECO:0008006" key="5">
    <source>
        <dbReference type="Google" id="ProtNLM"/>
    </source>
</evidence>
<accession>A0AAD5NFW2</accession>
<dbReference type="EMBL" id="JAJSOW010000108">
    <property type="protein sequence ID" value="KAI9154009.1"/>
    <property type="molecule type" value="Genomic_DNA"/>
</dbReference>
<evidence type="ECO:0000313" key="4">
    <source>
        <dbReference type="Proteomes" id="UP001064489"/>
    </source>
</evidence>
<sequence>MNVRLFNSVASAPISWNMVIRGYASSDTLREVVLVFLDIKRRGVRPNKLTFPFLVKAHTGSFALKEGKQIHVEVVKFGLACDVYVNNNLVHFYRSCCWLEDVIGYFVKMMDFRFEPDETKMVVAIFACIKVGNLSLGKWIHFQVIERGMVLNYQLGTALVDMYMKCGAMGYARLVFNTMKERNMWT</sequence>
<dbReference type="GO" id="GO:0003723">
    <property type="term" value="F:RNA binding"/>
    <property type="evidence" value="ECO:0007669"/>
    <property type="project" value="InterPro"/>
</dbReference>
<dbReference type="PROSITE" id="PS51375">
    <property type="entry name" value="PPR"/>
    <property type="match status" value="1"/>
</dbReference>
<organism evidence="3 4">
    <name type="scientific">Acer negundo</name>
    <name type="common">Box elder</name>
    <dbReference type="NCBI Taxonomy" id="4023"/>
    <lineage>
        <taxon>Eukaryota</taxon>
        <taxon>Viridiplantae</taxon>
        <taxon>Streptophyta</taxon>
        <taxon>Embryophyta</taxon>
        <taxon>Tracheophyta</taxon>
        <taxon>Spermatophyta</taxon>
        <taxon>Magnoliopsida</taxon>
        <taxon>eudicotyledons</taxon>
        <taxon>Gunneridae</taxon>
        <taxon>Pentapetalae</taxon>
        <taxon>rosids</taxon>
        <taxon>malvids</taxon>
        <taxon>Sapindales</taxon>
        <taxon>Sapindaceae</taxon>
        <taxon>Hippocastanoideae</taxon>
        <taxon>Acereae</taxon>
        <taxon>Acer</taxon>
    </lineage>
</organism>
<dbReference type="InterPro" id="IPR011990">
    <property type="entry name" value="TPR-like_helical_dom_sf"/>
</dbReference>
<keyword evidence="4" id="KW-1185">Reference proteome</keyword>
<evidence type="ECO:0000313" key="3">
    <source>
        <dbReference type="EMBL" id="KAI9154009.1"/>
    </source>
</evidence>
<dbReference type="Gene3D" id="1.25.40.10">
    <property type="entry name" value="Tetratricopeptide repeat domain"/>
    <property type="match status" value="2"/>
</dbReference>
<proteinExistence type="predicted"/>
<feature type="repeat" description="PPR" evidence="2">
    <location>
        <begin position="12"/>
        <end position="46"/>
    </location>
</feature>
<dbReference type="PANTHER" id="PTHR47926:SF347">
    <property type="entry name" value="PENTATRICOPEPTIDE REPEAT-CONTAINING PROTEIN"/>
    <property type="match status" value="1"/>
</dbReference>
<keyword evidence="1" id="KW-0677">Repeat</keyword>
<gene>
    <name evidence="3" type="ORF">LWI28_019762</name>
</gene>
<dbReference type="NCBIfam" id="TIGR00756">
    <property type="entry name" value="PPR"/>
    <property type="match status" value="1"/>
</dbReference>
<dbReference type="InterPro" id="IPR046960">
    <property type="entry name" value="PPR_At4g14850-like_plant"/>
</dbReference>
<reference evidence="3" key="1">
    <citation type="journal article" date="2022" name="Plant J.">
        <title>Strategies of tolerance reflected in two North American maple genomes.</title>
        <authorList>
            <person name="McEvoy S.L."/>
            <person name="Sezen U.U."/>
            <person name="Trouern-Trend A."/>
            <person name="McMahon S.M."/>
            <person name="Schaberg P.G."/>
            <person name="Yang J."/>
            <person name="Wegrzyn J.L."/>
            <person name="Swenson N.G."/>
        </authorList>
    </citation>
    <scope>NUCLEOTIDE SEQUENCE</scope>
    <source>
        <strain evidence="3">91603</strain>
    </source>
</reference>
<comment type="caution">
    <text evidence="3">The sequence shown here is derived from an EMBL/GenBank/DDBJ whole genome shotgun (WGS) entry which is preliminary data.</text>
</comment>
<evidence type="ECO:0000256" key="1">
    <source>
        <dbReference type="ARBA" id="ARBA00022737"/>
    </source>
</evidence>
<dbReference type="GO" id="GO:0009451">
    <property type="term" value="P:RNA modification"/>
    <property type="evidence" value="ECO:0007669"/>
    <property type="project" value="InterPro"/>
</dbReference>
<dbReference type="InterPro" id="IPR002885">
    <property type="entry name" value="PPR_rpt"/>
</dbReference>
<reference evidence="3" key="2">
    <citation type="submission" date="2023-02" db="EMBL/GenBank/DDBJ databases">
        <authorList>
            <person name="Swenson N.G."/>
            <person name="Wegrzyn J.L."/>
            <person name="Mcevoy S.L."/>
        </authorList>
    </citation>
    <scope>NUCLEOTIDE SEQUENCE</scope>
    <source>
        <strain evidence="3">91603</strain>
        <tissue evidence="3">Leaf</tissue>
    </source>
</reference>
<protein>
    <recommendedName>
        <fullName evidence="5">Pentatricopeptide repeat-containing protein</fullName>
    </recommendedName>
</protein>